<reference evidence="3 4" key="1">
    <citation type="journal article" date="2014" name="BMC Genomics">
        <title>Adaptive genomic structural variation in the grape powdery mildew pathogen, Erysiphe necator.</title>
        <authorList>
            <person name="Jones L."/>
            <person name="Riaz S."/>
            <person name="Morales-Cruz A."/>
            <person name="Amrine K.C."/>
            <person name="McGuire B."/>
            <person name="Gubler W.D."/>
            <person name="Walker M.A."/>
            <person name="Cantu D."/>
        </authorList>
    </citation>
    <scope>NUCLEOTIDE SEQUENCE [LARGE SCALE GENOMIC DNA]</scope>
    <source>
        <strain evidence="4">c</strain>
    </source>
</reference>
<keyword evidence="4" id="KW-1185">Reference proteome</keyword>
<evidence type="ECO:0000259" key="2">
    <source>
        <dbReference type="Pfam" id="PF17921"/>
    </source>
</evidence>
<feature type="region of interest" description="Disordered" evidence="1">
    <location>
        <begin position="1"/>
        <end position="20"/>
    </location>
</feature>
<accession>A0A0B1P3U7</accession>
<dbReference type="InterPro" id="IPR041588">
    <property type="entry name" value="Integrase_H2C2"/>
</dbReference>
<dbReference type="AlphaFoldDB" id="A0A0B1P3U7"/>
<evidence type="ECO:0000313" key="4">
    <source>
        <dbReference type="Proteomes" id="UP000030854"/>
    </source>
</evidence>
<dbReference type="Pfam" id="PF17921">
    <property type="entry name" value="Integrase_H2C2"/>
    <property type="match status" value="1"/>
</dbReference>
<comment type="caution">
    <text evidence="3">The sequence shown here is derived from an EMBL/GenBank/DDBJ whole genome shotgun (WGS) entry which is preliminary data.</text>
</comment>
<name>A0A0B1P3U7_UNCNE</name>
<organism evidence="3 4">
    <name type="scientific">Uncinula necator</name>
    <name type="common">Grape powdery mildew</name>
    <dbReference type="NCBI Taxonomy" id="52586"/>
    <lineage>
        <taxon>Eukaryota</taxon>
        <taxon>Fungi</taxon>
        <taxon>Dikarya</taxon>
        <taxon>Ascomycota</taxon>
        <taxon>Pezizomycotina</taxon>
        <taxon>Leotiomycetes</taxon>
        <taxon>Erysiphales</taxon>
        <taxon>Erysiphaceae</taxon>
        <taxon>Erysiphe</taxon>
    </lineage>
</organism>
<dbReference type="Gene3D" id="1.10.340.70">
    <property type="match status" value="1"/>
</dbReference>
<evidence type="ECO:0000256" key="1">
    <source>
        <dbReference type="SAM" id="MobiDB-lite"/>
    </source>
</evidence>
<evidence type="ECO:0000313" key="3">
    <source>
        <dbReference type="EMBL" id="KHJ33337.1"/>
    </source>
</evidence>
<dbReference type="STRING" id="52586.A0A0B1P3U7"/>
<dbReference type="EMBL" id="JNVN01001496">
    <property type="protein sequence ID" value="KHJ33337.1"/>
    <property type="molecule type" value="Genomic_DNA"/>
</dbReference>
<feature type="domain" description="Integrase zinc-binding" evidence="2">
    <location>
        <begin position="132"/>
        <end position="166"/>
    </location>
</feature>
<protein>
    <recommendedName>
        <fullName evidence="2">Integrase zinc-binding domain-containing protein</fullName>
    </recommendedName>
</protein>
<gene>
    <name evidence="3" type="ORF">EV44_g3434</name>
</gene>
<dbReference type="Proteomes" id="UP000030854">
    <property type="component" value="Unassembled WGS sequence"/>
</dbReference>
<sequence>MAGGPNFYPNTLSRLPGLKPKNDSDARLRHRFCALIPEHKVHPDLFHKPVNKDQNIDHLYSTFHQTSLTEAISQACKENETAQSIIDYLKNTTKRRWPGPLRSLLRKDKAEFKVSNGFVYFRKRIFIPDYENLSLKILCRSHSSIPTGHPGRVKTLDLLQRTYWWP</sequence>
<proteinExistence type="predicted"/>
<dbReference type="HOGENOM" id="CLU_1603971_0_0_1"/>